<gene>
    <name evidence="2" type="ORF">A6K24_24005</name>
</gene>
<dbReference type="AlphaFoldDB" id="A0A179SV75"/>
<keyword evidence="3" id="KW-1185">Reference proteome</keyword>
<dbReference type="InterPro" id="IPR052912">
    <property type="entry name" value="UPF0111_domain"/>
</dbReference>
<organism evidence="2 3">
    <name type="scientific">Metabacillus litoralis</name>
    <dbReference type="NCBI Taxonomy" id="152268"/>
    <lineage>
        <taxon>Bacteria</taxon>
        <taxon>Bacillati</taxon>
        <taxon>Bacillota</taxon>
        <taxon>Bacilli</taxon>
        <taxon>Bacillales</taxon>
        <taxon>Bacillaceae</taxon>
        <taxon>Metabacillus</taxon>
    </lineage>
</organism>
<dbReference type="InterPro" id="IPR018445">
    <property type="entry name" value="Put_Phosphate_transp_reg"/>
</dbReference>
<dbReference type="RefSeq" id="WP_066333663.1">
    <property type="nucleotide sequence ID" value="NZ_LWSG01000020.1"/>
</dbReference>
<dbReference type="InterPro" id="IPR038078">
    <property type="entry name" value="PhoU-like_sf"/>
</dbReference>
<dbReference type="OrthoDB" id="9797568at2"/>
<name>A0A179SV75_9BACI</name>
<evidence type="ECO:0000256" key="1">
    <source>
        <dbReference type="ARBA" id="ARBA00008591"/>
    </source>
</evidence>
<dbReference type="PANTHER" id="PTHR37298">
    <property type="entry name" value="UPF0111 PROTEIN YKAA"/>
    <property type="match status" value="1"/>
</dbReference>
<dbReference type="EMBL" id="LWSG01000020">
    <property type="protein sequence ID" value="OAS85627.1"/>
    <property type="molecule type" value="Genomic_DNA"/>
</dbReference>
<evidence type="ECO:0008006" key="4">
    <source>
        <dbReference type="Google" id="ProtNLM"/>
    </source>
</evidence>
<dbReference type="Proteomes" id="UP000078534">
    <property type="component" value="Unassembled WGS sequence"/>
</dbReference>
<proteinExistence type="inferred from homology"/>
<dbReference type="PANTHER" id="PTHR37298:SF1">
    <property type="entry name" value="UPF0111 PROTEIN YKAA"/>
    <property type="match status" value="1"/>
</dbReference>
<dbReference type="Gene3D" id="1.20.58.220">
    <property type="entry name" value="Phosphate transport system protein phou homolog 2, domain 2"/>
    <property type="match status" value="1"/>
</dbReference>
<reference evidence="3" key="1">
    <citation type="submission" date="2016-04" db="EMBL/GenBank/DDBJ databases">
        <authorList>
            <person name="Lyu Z."/>
            <person name="Lyu W."/>
        </authorList>
    </citation>
    <scope>NUCLEOTIDE SEQUENCE [LARGE SCALE GENOMIC DNA]</scope>
    <source>
        <strain evidence="3">C44</strain>
    </source>
</reference>
<evidence type="ECO:0000313" key="3">
    <source>
        <dbReference type="Proteomes" id="UP000078534"/>
    </source>
</evidence>
<dbReference type="Pfam" id="PF01865">
    <property type="entry name" value="PhoU_div"/>
    <property type="match status" value="1"/>
</dbReference>
<evidence type="ECO:0000313" key="2">
    <source>
        <dbReference type="EMBL" id="OAS85627.1"/>
    </source>
</evidence>
<accession>A0A179SV75</accession>
<protein>
    <recommendedName>
        <fullName evidence="4">DUF47 domain-containing protein</fullName>
    </recommendedName>
</protein>
<dbReference type="STRING" id="152268.A6K24_24005"/>
<comment type="caution">
    <text evidence="2">The sequence shown here is derived from an EMBL/GenBank/DDBJ whole genome shotgun (WGS) entry which is preliminary data.</text>
</comment>
<comment type="similarity">
    <text evidence="1">Belongs to the UPF0111 family.</text>
</comment>
<sequence>MVFGSKKDVFFEKILTVAKNVEESAKYLIDLKVKNVSDLKEIASVMKNYESKGDTYIHELIVDLNKTFITPIEREDILQLAMKMDDILDGLEQCVAYYEMFSFTEFDEHIDKFVAYIYDSTIEVTKAMELLSNKKLLDMRAHAIKIKDIESKSDELLRVSIKNLFATQKDPIKIMQHKEIYEMLEKVTDSCQDVANTIETIIMRNA</sequence>